<organism evidence="1 2">
    <name type="scientific">Ranatra chinensis</name>
    <dbReference type="NCBI Taxonomy" id="642074"/>
    <lineage>
        <taxon>Eukaryota</taxon>
        <taxon>Metazoa</taxon>
        <taxon>Ecdysozoa</taxon>
        <taxon>Arthropoda</taxon>
        <taxon>Hexapoda</taxon>
        <taxon>Insecta</taxon>
        <taxon>Pterygota</taxon>
        <taxon>Neoptera</taxon>
        <taxon>Paraneoptera</taxon>
        <taxon>Hemiptera</taxon>
        <taxon>Heteroptera</taxon>
        <taxon>Panheteroptera</taxon>
        <taxon>Nepomorpha</taxon>
        <taxon>Nepidae</taxon>
        <taxon>Ranatrinae</taxon>
        <taxon>Ranatra</taxon>
    </lineage>
</organism>
<dbReference type="Proteomes" id="UP001558652">
    <property type="component" value="Unassembled WGS sequence"/>
</dbReference>
<evidence type="ECO:0000313" key="1">
    <source>
        <dbReference type="EMBL" id="KAL1115105.1"/>
    </source>
</evidence>
<dbReference type="EMBL" id="JBFDAA010000020">
    <property type="protein sequence ID" value="KAL1115105.1"/>
    <property type="molecule type" value="Genomic_DNA"/>
</dbReference>
<keyword evidence="2" id="KW-1185">Reference proteome</keyword>
<reference evidence="1 2" key="1">
    <citation type="submission" date="2024-07" db="EMBL/GenBank/DDBJ databases">
        <title>Chromosome-level genome assembly of the water stick insect Ranatra chinensis (Heteroptera: Nepidae).</title>
        <authorList>
            <person name="Liu X."/>
        </authorList>
    </citation>
    <scope>NUCLEOTIDE SEQUENCE [LARGE SCALE GENOMIC DNA]</scope>
    <source>
        <strain evidence="1">Cailab_2021Rc</strain>
        <tissue evidence="1">Muscle</tissue>
    </source>
</reference>
<protein>
    <submittedName>
        <fullName evidence="1">Uncharacterized protein</fullName>
    </submittedName>
</protein>
<evidence type="ECO:0000313" key="2">
    <source>
        <dbReference type="Proteomes" id="UP001558652"/>
    </source>
</evidence>
<dbReference type="AlphaFoldDB" id="A0ABD0XXP7"/>
<comment type="caution">
    <text evidence="1">The sequence shown here is derived from an EMBL/GenBank/DDBJ whole genome shotgun (WGS) entry which is preliminary data.</text>
</comment>
<accession>A0ABD0XXP7</accession>
<name>A0ABD0XXP7_9HEMI</name>
<proteinExistence type="predicted"/>
<sequence length="191" mass="21328">MTEEELRHVFHVWSHHDVPQYEVVGVHSVDGGLPDLEESVPDLKRSVRMYAFGKEMNLNLVSTRSPVTEETPVYEAEANDTGHLHYTRIDQHHFQQKHVGDTYQDEQNQAALLLHRDEDGTILMVSGANSGTSVRFYATSTGECVEEEQSAIEEIVSGRIYASVTPSSAVCVKPHTVSTSEHKPDRPTVST</sequence>
<gene>
    <name evidence="1" type="ORF">AAG570_007136</name>
</gene>